<evidence type="ECO:0000313" key="3">
    <source>
        <dbReference type="Proteomes" id="UP000030655"/>
    </source>
</evidence>
<reference evidence="3" key="1">
    <citation type="submission" date="2013-02" db="EMBL/GenBank/DDBJ databases">
        <authorList>
            <consortium name="The Broad Institute Genome Sequencing Platform"/>
            <person name="Cuomo C."/>
            <person name="Becnel J."/>
            <person name="Sanscrainte N."/>
            <person name="Walker B."/>
            <person name="Young S.K."/>
            <person name="Zeng Q."/>
            <person name="Gargeya S."/>
            <person name="Fitzgerald M."/>
            <person name="Haas B."/>
            <person name="Abouelleil A."/>
            <person name="Alvarado L."/>
            <person name="Arachchi H.M."/>
            <person name="Berlin A.M."/>
            <person name="Chapman S.B."/>
            <person name="Dewar J."/>
            <person name="Goldberg J."/>
            <person name="Griggs A."/>
            <person name="Gujja S."/>
            <person name="Hansen M."/>
            <person name="Howarth C."/>
            <person name="Imamovic A."/>
            <person name="Larimer J."/>
            <person name="McCowan C."/>
            <person name="Murphy C."/>
            <person name="Neiman D."/>
            <person name="Pearson M."/>
            <person name="Priest M."/>
            <person name="Roberts A."/>
            <person name="Saif S."/>
            <person name="Shea T."/>
            <person name="Sisk P."/>
            <person name="Sykes S."/>
            <person name="Wortman J."/>
            <person name="Nusbaum C."/>
            <person name="Birren B."/>
        </authorList>
    </citation>
    <scope>NUCLEOTIDE SEQUENCE [LARGE SCALE GENOMIC DNA]</scope>
    <source>
        <strain evidence="3">PRA339</strain>
    </source>
</reference>
<feature type="coiled-coil region" evidence="1">
    <location>
        <begin position="117"/>
        <end position="144"/>
    </location>
</feature>
<keyword evidence="3" id="KW-1185">Reference proteome</keyword>
<accession>A0A059F3P9</accession>
<dbReference type="EMBL" id="KK365135">
    <property type="protein sequence ID" value="KCZ81913.1"/>
    <property type="molecule type" value="Genomic_DNA"/>
</dbReference>
<evidence type="ECO:0000313" key="2">
    <source>
        <dbReference type="EMBL" id="KCZ81913.1"/>
    </source>
</evidence>
<dbReference type="AlphaFoldDB" id="A0A059F3P9"/>
<name>A0A059F3P9_9MICR</name>
<organism evidence="2 3">
    <name type="scientific">Anncaliia algerae PRA339</name>
    <dbReference type="NCBI Taxonomy" id="1288291"/>
    <lineage>
        <taxon>Eukaryota</taxon>
        <taxon>Fungi</taxon>
        <taxon>Fungi incertae sedis</taxon>
        <taxon>Microsporidia</taxon>
        <taxon>Tubulinosematoidea</taxon>
        <taxon>Tubulinosematidae</taxon>
        <taxon>Anncaliia</taxon>
    </lineage>
</organism>
<dbReference type="HOGENOM" id="CLU_037325_0_0_1"/>
<dbReference type="Proteomes" id="UP000030655">
    <property type="component" value="Unassembled WGS sequence"/>
</dbReference>
<protein>
    <submittedName>
        <fullName evidence="2">Uncharacterized protein</fullName>
    </submittedName>
</protein>
<evidence type="ECO:0000256" key="1">
    <source>
        <dbReference type="SAM" id="Coils"/>
    </source>
</evidence>
<dbReference type="VEuPathDB" id="MicrosporidiaDB:H312_00674"/>
<proteinExistence type="predicted"/>
<reference evidence="2 3" key="2">
    <citation type="submission" date="2014-03" db="EMBL/GenBank/DDBJ databases">
        <title>The Genome Sequence of Anncaliia algerae insect isolate PRA339.</title>
        <authorList>
            <consortium name="The Broad Institute Genome Sequencing Platform"/>
            <consortium name="The Broad Institute Genome Sequencing Center for Infectious Disease"/>
            <person name="Cuomo C."/>
            <person name="Becnel J."/>
            <person name="Sanscrainte N."/>
            <person name="Walker B."/>
            <person name="Young S.K."/>
            <person name="Zeng Q."/>
            <person name="Gargeya S."/>
            <person name="Fitzgerald M."/>
            <person name="Haas B."/>
            <person name="Abouelleil A."/>
            <person name="Alvarado L."/>
            <person name="Arachchi H.M."/>
            <person name="Berlin A.M."/>
            <person name="Chapman S.B."/>
            <person name="Dewar J."/>
            <person name="Goldberg J."/>
            <person name="Griggs A."/>
            <person name="Gujja S."/>
            <person name="Hansen M."/>
            <person name="Howarth C."/>
            <person name="Imamovic A."/>
            <person name="Larimer J."/>
            <person name="McCowan C."/>
            <person name="Murphy C."/>
            <person name="Neiman D."/>
            <person name="Pearson M."/>
            <person name="Priest M."/>
            <person name="Roberts A."/>
            <person name="Saif S."/>
            <person name="Shea T."/>
            <person name="Sisk P."/>
            <person name="Sykes S."/>
            <person name="Wortman J."/>
            <person name="Nusbaum C."/>
            <person name="Birren B."/>
        </authorList>
    </citation>
    <scope>NUCLEOTIDE SEQUENCE [LARGE SCALE GENOMIC DNA]</scope>
    <source>
        <strain evidence="2 3">PRA339</strain>
    </source>
</reference>
<sequence>MITKIIKILLLSKMIKEYKSTKLSWEEAKKNILLPNIYSELAQSSEEIKDSLDLFAKIAILHSKFFQEHNVNGLVAENPEKNKSFGFNAYNLHSPQKEFLNSKEEINSEENITTSYINKSDNYLENEELNLKKQSNEISYQSNQEYLKKNYNYENIKDIAYENLLCQTKTDRNLVENEPMNFPSFNTSENPKQILSNFPFKIPLSNENDIKYVEYSADCIYNKNIIHLLFDIIEQEYIFDLSYIMNKVNRTHKIRRTIRDSGCINYLVYIEFYFNLSVPYEQNSKKIYLESKFEMLHHEFRKFKNWIRIQYRMEDIETAKNYYKEYDKILSKLKERIVMDSENILSHCTSLFTSNNFDSLFKVLPGLNFLHFTKNIKPKSLSVKILLYLQLLICKFETFRFSYAYESKKIGECLENLYKNQQFNETIAIMGVILKRILEYTSINSNTLDILELLNFAYFVRAKYNDIYNQTYILKSISDYNFFQNYILFWINSNGELESFSLSNELINHDDFISCMILIARNNGKIRCPYRTDNLHPSKKQKIS</sequence>
<gene>
    <name evidence="2" type="ORF">H312_00674</name>
</gene>
<keyword evidence="1" id="KW-0175">Coiled coil</keyword>
<dbReference type="OrthoDB" id="10308703at2759"/>